<proteinExistence type="predicted"/>
<protein>
    <submittedName>
        <fullName evidence="1">Glycerol-3-phosphate ABC transporter</fullName>
    </submittedName>
</protein>
<dbReference type="STRING" id="1481914.JCM19241_337"/>
<evidence type="ECO:0000313" key="1">
    <source>
        <dbReference type="EMBL" id="GAM76039.1"/>
    </source>
</evidence>
<comment type="caution">
    <text evidence="1">The sequence shown here is derived from an EMBL/GenBank/DDBJ whole genome shotgun (WGS) entry which is preliminary data.</text>
</comment>
<dbReference type="AlphaFoldDB" id="A0A0B8QNR9"/>
<organism evidence="1 2">
    <name type="scientific">Vibrio ishigakensis</name>
    <dbReference type="NCBI Taxonomy" id="1481914"/>
    <lineage>
        <taxon>Bacteria</taxon>
        <taxon>Pseudomonadati</taxon>
        <taxon>Pseudomonadota</taxon>
        <taxon>Gammaproteobacteria</taxon>
        <taxon>Vibrionales</taxon>
        <taxon>Vibrionaceae</taxon>
        <taxon>Vibrio</taxon>
    </lineage>
</organism>
<dbReference type="Proteomes" id="UP000031666">
    <property type="component" value="Unassembled WGS sequence"/>
</dbReference>
<sequence>MTATAPTANSKGVRFGNFLQTRDIINEELEAVWAGRKSATTALNTAVQRGDQQLRRFERTQK</sequence>
<dbReference type="Gene3D" id="3.40.190.10">
    <property type="entry name" value="Periplasmic binding protein-like II"/>
    <property type="match status" value="1"/>
</dbReference>
<reference evidence="1 2" key="1">
    <citation type="submission" date="2015-01" db="EMBL/GenBank/DDBJ databases">
        <title>Vibrio sp. C94 JCM 19241 whole genome shotgun sequence.</title>
        <authorList>
            <person name="Sawabe T."/>
            <person name="Meirelles P."/>
            <person name="Feng G."/>
            <person name="Sayaka M."/>
            <person name="Hattori M."/>
            <person name="Ohkuma M."/>
        </authorList>
    </citation>
    <scope>NUCLEOTIDE SEQUENCE [LARGE SCALE GENOMIC DNA]</scope>
    <source>
        <strain evidence="2">JCM 19241</strain>
    </source>
</reference>
<evidence type="ECO:0000313" key="2">
    <source>
        <dbReference type="Proteomes" id="UP000031666"/>
    </source>
</evidence>
<accession>A0A0B8QNR9</accession>
<dbReference type="EMBL" id="BBSC01000005">
    <property type="protein sequence ID" value="GAM76039.1"/>
    <property type="molecule type" value="Genomic_DNA"/>
</dbReference>
<gene>
    <name evidence="1" type="ORF">JCM19241_337</name>
</gene>
<name>A0A0B8QNR9_9VIBR</name>
<reference evidence="1 2" key="2">
    <citation type="submission" date="2015-01" db="EMBL/GenBank/DDBJ databases">
        <authorList>
            <consortium name="NBRP consortium"/>
            <person name="Sawabe T."/>
            <person name="Meirelles P."/>
            <person name="Feng G."/>
            <person name="Sayaka M."/>
            <person name="Hattori M."/>
            <person name="Ohkuma M."/>
        </authorList>
    </citation>
    <scope>NUCLEOTIDE SEQUENCE [LARGE SCALE GENOMIC DNA]</scope>
    <source>
        <strain evidence="2">JCM 19241</strain>
    </source>
</reference>